<dbReference type="HOGENOM" id="CLU_3112197_0_0_1"/>
<dbReference type="OrthoDB" id="3364175at2759"/>
<name>F8NMA0_SERL9</name>
<dbReference type="Proteomes" id="UP000008064">
    <property type="component" value="Unassembled WGS sequence"/>
</dbReference>
<organism>
    <name type="scientific">Serpula lacrymans var. lacrymans (strain S7.9)</name>
    <name type="common">Dry rot fungus</name>
    <dbReference type="NCBI Taxonomy" id="578457"/>
    <lineage>
        <taxon>Eukaryota</taxon>
        <taxon>Fungi</taxon>
        <taxon>Dikarya</taxon>
        <taxon>Basidiomycota</taxon>
        <taxon>Agaricomycotina</taxon>
        <taxon>Agaricomycetes</taxon>
        <taxon>Agaricomycetidae</taxon>
        <taxon>Boletales</taxon>
        <taxon>Coniophorineae</taxon>
        <taxon>Serpulaceae</taxon>
        <taxon>Serpula</taxon>
    </lineage>
</organism>
<dbReference type="GeneID" id="18810979"/>
<protein>
    <submittedName>
        <fullName evidence="1">Uncharacterized protein</fullName>
    </submittedName>
</protein>
<sequence length="51" mass="5913">MHLQHCDVAIPLNLDQLELRDIADLSGKTLEQPTDYTFQILQIHWAQIIGR</sequence>
<dbReference type="AlphaFoldDB" id="F8NMA0"/>
<gene>
    <name evidence="1" type="ORF">SERLADRAFT_382014</name>
</gene>
<feature type="non-terminal residue" evidence="1">
    <location>
        <position position="51"/>
    </location>
</feature>
<dbReference type="RefSeq" id="XP_007315441.1">
    <property type="nucleotide sequence ID" value="XM_007315379.1"/>
</dbReference>
<accession>F8NMA0</accession>
<dbReference type="EMBL" id="GL945431">
    <property type="protein sequence ID" value="EGO27350.1"/>
    <property type="molecule type" value="Genomic_DNA"/>
</dbReference>
<reference evidence="1" key="1">
    <citation type="submission" date="2011-04" db="EMBL/GenBank/DDBJ databases">
        <title>Evolution of plant cell wall degrading machinery underlies the functional diversity of forest fungi.</title>
        <authorList>
            <consortium name="US DOE Joint Genome Institute (JGI-PGF)"/>
            <person name="Eastwood D.C."/>
            <person name="Floudas D."/>
            <person name="Binder M."/>
            <person name="Majcherczyk A."/>
            <person name="Schneider P."/>
            <person name="Aerts A."/>
            <person name="Asiegbu F.O."/>
            <person name="Baker S.E."/>
            <person name="Barry K."/>
            <person name="Bendiksby M."/>
            <person name="Blumentritt M."/>
            <person name="Coutinho P.M."/>
            <person name="Cullen D."/>
            <person name="Cullen D."/>
            <person name="Gathman A."/>
            <person name="Goodell B."/>
            <person name="Henrissat B."/>
            <person name="Ihrmark K."/>
            <person name="Kauserud H."/>
            <person name="Kohler A."/>
            <person name="LaButti K."/>
            <person name="Lapidus A."/>
            <person name="Lavin J.L."/>
            <person name="Lee Y.-H."/>
            <person name="Lindquist E."/>
            <person name="Lilly W."/>
            <person name="Lucas S."/>
            <person name="Morin E."/>
            <person name="Murat C."/>
            <person name="Oguiza J.A."/>
            <person name="Park J."/>
            <person name="Pisabarro A.G."/>
            <person name="Riley R."/>
            <person name="Rosling A."/>
            <person name="Salamov A."/>
            <person name="Schmidt O."/>
            <person name="Schmutz J."/>
            <person name="Skrede I."/>
            <person name="Stenlid J."/>
            <person name="Wiebenga A."/>
            <person name="Xie X."/>
            <person name="Kues U."/>
            <person name="Hibbett D.S."/>
            <person name="Hoffmeister D."/>
            <person name="Hogberg N."/>
            <person name="Martin F."/>
            <person name="Grigoriev I.V."/>
            <person name="Watkinson S.C."/>
        </authorList>
    </citation>
    <scope>NUCLEOTIDE SEQUENCE</scope>
    <source>
        <strain evidence="1">S7.9</strain>
    </source>
</reference>
<evidence type="ECO:0000313" key="1">
    <source>
        <dbReference type="EMBL" id="EGO27350.1"/>
    </source>
</evidence>
<proteinExistence type="predicted"/>
<dbReference type="KEGG" id="sla:SERLADRAFT_382014"/>